<keyword evidence="1" id="KW-0812">Transmembrane</keyword>
<gene>
    <name evidence="2" type="ORF">UFOVP1299_37</name>
</gene>
<evidence type="ECO:0000313" key="2">
    <source>
        <dbReference type="EMBL" id="CAB4195831.1"/>
    </source>
</evidence>
<name>A0A6J5RQB6_9CAUD</name>
<accession>A0A6J5RQB6</accession>
<evidence type="ECO:0000256" key="1">
    <source>
        <dbReference type="SAM" id="Phobius"/>
    </source>
</evidence>
<keyword evidence="1" id="KW-1133">Transmembrane helix</keyword>
<organism evidence="2">
    <name type="scientific">uncultured Caudovirales phage</name>
    <dbReference type="NCBI Taxonomy" id="2100421"/>
    <lineage>
        <taxon>Viruses</taxon>
        <taxon>Duplodnaviria</taxon>
        <taxon>Heunggongvirae</taxon>
        <taxon>Uroviricota</taxon>
        <taxon>Caudoviricetes</taxon>
        <taxon>Peduoviridae</taxon>
        <taxon>Maltschvirus</taxon>
        <taxon>Maltschvirus maltsch</taxon>
    </lineage>
</organism>
<protein>
    <submittedName>
        <fullName evidence="2">Uncharacterized protein</fullName>
    </submittedName>
</protein>
<proteinExistence type="predicted"/>
<reference evidence="2" key="1">
    <citation type="submission" date="2020-05" db="EMBL/GenBank/DDBJ databases">
        <authorList>
            <person name="Chiriac C."/>
            <person name="Salcher M."/>
            <person name="Ghai R."/>
            <person name="Kavagutti S V."/>
        </authorList>
    </citation>
    <scope>NUCLEOTIDE SEQUENCE</scope>
</reference>
<feature type="transmembrane region" description="Helical" evidence="1">
    <location>
        <begin position="30"/>
        <end position="48"/>
    </location>
</feature>
<dbReference type="EMBL" id="LR797246">
    <property type="protein sequence ID" value="CAB4195831.1"/>
    <property type="molecule type" value="Genomic_DNA"/>
</dbReference>
<sequence>MPTLFNRADAAAGIGATAQYSWVAPAMHELAVMPVAPLLLIITVVWLIQRAWIAKATRKSTEDAIVIASGAQAAAMLKLLSDAMEDSSRASDALIATLDHLTKEFRETTTAITELGARLSRNEGRCSACPKQTKE</sequence>
<keyword evidence="1" id="KW-0472">Membrane</keyword>